<evidence type="ECO:0000256" key="1">
    <source>
        <dbReference type="SAM" id="MobiDB-lite"/>
    </source>
</evidence>
<evidence type="ECO:0000313" key="3">
    <source>
        <dbReference type="Proteomes" id="UP001611494"/>
    </source>
</evidence>
<gene>
    <name evidence="2" type="ORF">ACH49Z_32150</name>
</gene>
<reference evidence="2 3" key="1">
    <citation type="submission" date="2024-10" db="EMBL/GenBank/DDBJ databases">
        <title>The Natural Products Discovery Center: Release of the First 8490 Sequenced Strains for Exploring Actinobacteria Biosynthetic Diversity.</title>
        <authorList>
            <person name="Kalkreuter E."/>
            <person name="Kautsar S.A."/>
            <person name="Yang D."/>
            <person name="Bader C.D."/>
            <person name="Teijaro C.N."/>
            <person name="Fluegel L."/>
            <person name="Davis C.M."/>
            <person name="Simpson J.R."/>
            <person name="Lauterbach L."/>
            <person name="Steele A.D."/>
            <person name="Gui C."/>
            <person name="Meng S."/>
            <person name="Li G."/>
            <person name="Viehrig K."/>
            <person name="Ye F."/>
            <person name="Su P."/>
            <person name="Kiefer A.F."/>
            <person name="Nichols A."/>
            <person name="Cepeda A.J."/>
            <person name="Yan W."/>
            <person name="Fan B."/>
            <person name="Jiang Y."/>
            <person name="Adhikari A."/>
            <person name="Zheng C.-J."/>
            <person name="Schuster L."/>
            <person name="Cowan T.M."/>
            <person name="Smanski M.J."/>
            <person name="Chevrette M.G."/>
            <person name="De Carvalho L.P.S."/>
            <person name="Shen B."/>
        </authorList>
    </citation>
    <scope>NUCLEOTIDE SEQUENCE [LARGE SCALE GENOMIC DNA]</scope>
    <source>
        <strain evidence="2 3">NPDC019377</strain>
    </source>
</reference>
<proteinExistence type="predicted"/>
<evidence type="ECO:0000313" key="2">
    <source>
        <dbReference type="EMBL" id="MFI2234510.1"/>
    </source>
</evidence>
<protein>
    <submittedName>
        <fullName evidence="2">Uncharacterized protein</fullName>
    </submittedName>
</protein>
<keyword evidence="3" id="KW-1185">Reference proteome</keyword>
<comment type="caution">
    <text evidence="2">The sequence shown here is derived from an EMBL/GenBank/DDBJ whole genome shotgun (WGS) entry which is preliminary data.</text>
</comment>
<feature type="region of interest" description="Disordered" evidence="1">
    <location>
        <begin position="65"/>
        <end position="95"/>
    </location>
</feature>
<dbReference type="Proteomes" id="UP001611494">
    <property type="component" value="Unassembled WGS sequence"/>
</dbReference>
<name>A0ABW7W6U7_9NOCA</name>
<dbReference type="EMBL" id="JBIRYL010000030">
    <property type="protein sequence ID" value="MFI2234510.1"/>
    <property type="molecule type" value="Genomic_DNA"/>
</dbReference>
<dbReference type="RefSeq" id="WP_397067300.1">
    <property type="nucleotide sequence ID" value="NZ_JBIRYL010000030.1"/>
</dbReference>
<sequence length="95" mass="10398">MAFPGTDLTPPCCRSVTVTGLHDSTGPDHQTFAAMLRRRPDMWVTIGLDCQKYIPELPVAFKKAIHSRPTGPGSLHEPPTEEKVQPSFATDAELP</sequence>
<accession>A0ABW7W6U7</accession>
<organism evidence="2 3">
    <name type="scientific">Nocardia testacea</name>
    <dbReference type="NCBI Taxonomy" id="248551"/>
    <lineage>
        <taxon>Bacteria</taxon>
        <taxon>Bacillati</taxon>
        <taxon>Actinomycetota</taxon>
        <taxon>Actinomycetes</taxon>
        <taxon>Mycobacteriales</taxon>
        <taxon>Nocardiaceae</taxon>
        <taxon>Nocardia</taxon>
    </lineage>
</organism>